<dbReference type="EMBL" id="JABSTQ010010302">
    <property type="protein sequence ID" value="KAG0421898.1"/>
    <property type="molecule type" value="Genomic_DNA"/>
</dbReference>
<proteinExistence type="predicted"/>
<sequence>MMTSRRRLRRIFRSLDASEVERTKRRKEQVRTAAVIHRLRTHFAIIPVRRHNMRWDADPACQALQRGLGASVMPFIGARSSSSSLSSRPRFTNSVVTSMLSRAPGGVFYATRVVLQGAMWCHHVVLQGARPASPREGSPRR</sequence>
<comment type="caution">
    <text evidence="1">The sequence shown here is derived from an EMBL/GenBank/DDBJ whole genome shotgun (WGS) entry which is preliminary data.</text>
</comment>
<name>A0AC60PN14_IXOPE</name>
<keyword evidence="2" id="KW-1185">Reference proteome</keyword>
<dbReference type="Proteomes" id="UP000805193">
    <property type="component" value="Unassembled WGS sequence"/>
</dbReference>
<accession>A0AC60PN14</accession>
<organism evidence="1 2">
    <name type="scientific">Ixodes persulcatus</name>
    <name type="common">Taiga tick</name>
    <dbReference type="NCBI Taxonomy" id="34615"/>
    <lineage>
        <taxon>Eukaryota</taxon>
        <taxon>Metazoa</taxon>
        <taxon>Ecdysozoa</taxon>
        <taxon>Arthropoda</taxon>
        <taxon>Chelicerata</taxon>
        <taxon>Arachnida</taxon>
        <taxon>Acari</taxon>
        <taxon>Parasitiformes</taxon>
        <taxon>Ixodida</taxon>
        <taxon>Ixodoidea</taxon>
        <taxon>Ixodidae</taxon>
        <taxon>Ixodinae</taxon>
        <taxon>Ixodes</taxon>
    </lineage>
</organism>
<evidence type="ECO:0000313" key="1">
    <source>
        <dbReference type="EMBL" id="KAG0421898.1"/>
    </source>
</evidence>
<protein>
    <submittedName>
        <fullName evidence="1">Uncharacterized protein</fullName>
    </submittedName>
</protein>
<evidence type="ECO:0000313" key="2">
    <source>
        <dbReference type="Proteomes" id="UP000805193"/>
    </source>
</evidence>
<reference evidence="1 2" key="1">
    <citation type="journal article" date="2020" name="Cell">
        <title>Large-Scale Comparative Analyses of Tick Genomes Elucidate Their Genetic Diversity and Vector Capacities.</title>
        <authorList>
            <consortium name="Tick Genome and Microbiome Consortium (TIGMIC)"/>
            <person name="Jia N."/>
            <person name="Wang J."/>
            <person name="Shi W."/>
            <person name="Du L."/>
            <person name="Sun Y."/>
            <person name="Zhan W."/>
            <person name="Jiang J.F."/>
            <person name="Wang Q."/>
            <person name="Zhang B."/>
            <person name="Ji P."/>
            <person name="Bell-Sakyi L."/>
            <person name="Cui X.M."/>
            <person name="Yuan T.T."/>
            <person name="Jiang B.G."/>
            <person name="Yang W.F."/>
            <person name="Lam T.T."/>
            <person name="Chang Q.C."/>
            <person name="Ding S.J."/>
            <person name="Wang X.J."/>
            <person name="Zhu J.G."/>
            <person name="Ruan X.D."/>
            <person name="Zhao L."/>
            <person name="Wei J.T."/>
            <person name="Ye R.Z."/>
            <person name="Que T.C."/>
            <person name="Du C.H."/>
            <person name="Zhou Y.H."/>
            <person name="Cheng J.X."/>
            <person name="Dai P.F."/>
            <person name="Guo W.B."/>
            <person name="Han X.H."/>
            <person name="Huang E.J."/>
            <person name="Li L.F."/>
            <person name="Wei W."/>
            <person name="Gao Y.C."/>
            <person name="Liu J.Z."/>
            <person name="Shao H.Z."/>
            <person name="Wang X."/>
            <person name="Wang C.C."/>
            <person name="Yang T.C."/>
            <person name="Huo Q.B."/>
            <person name="Li W."/>
            <person name="Chen H.Y."/>
            <person name="Chen S.E."/>
            <person name="Zhou L.G."/>
            <person name="Ni X.B."/>
            <person name="Tian J.H."/>
            <person name="Sheng Y."/>
            <person name="Liu T."/>
            <person name="Pan Y.S."/>
            <person name="Xia L.Y."/>
            <person name="Li J."/>
            <person name="Zhao F."/>
            <person name="Cao W.C."/>
        </authorList>
    </citation>
    <scope>NUCLEOTIDE SEQUENCE [LARGE SCALE GENOMIC DNA]</scope>
    <source>
        <strain evidence="1">Iper-2018</strain>
    </source>
</reference>
<gene>
    <name evidence="1" type="ORF">HPB47_002242</name>
</gene>